<evidence type="ECO:0000313" key="1">
    <source>
        <dbReference type="EMBL" id="QEG21144.1"/>
    </source>
</evidence>
<dbReference type="STRING" id="980251.GCA_001642875_01942"/>
<name>A0A5B9P4F8_9BACT</name>
<protein>
    <submittedName>
        <fullName evidence="1">Uncharacterized protein</fullName>
    </submittedName>
</protein>
<accession>A0A5B9P4F8</accession>
<keyword evidence="2" id="KW-1185">Reference proteome</keyword>
<sequence length="71" mass="7993">MIVVPNRMRSIGFTAHYNGNSGQFAIKKEFTPLLLYLTATLSVFHGPEPQPSHQVAQNLRFHLSEFPALEP</sequence>
<organism evidence="1 2">
    <name type="scientific">Mariniblastus fucicola</name>
    <dbReference type="NCBI Taxonomy" id="980251"/>
    <lineage>
        <taxon>Bacteria</taxon>
        <taxon>Pseudomonadati</taxon>
        <taxon>Planctomycetota</taxon>
        <taxon>Planctomycetia</taxon>
        <taxon>Pirellulales</taxon>
        <taxon>Pirellulaceae</taxon>
        <taxon>Mariniblastus</taxon>
    </lineage>
</organism>
<dbReference type="KEGG" id="mff:MFFC18_09980"/>
<dbReference type="Proteomes" id="UP000322214">
    <property type="component" value="Chromosome"/>
</dbReference>
<gene>
    <name evidence="1" type="ORF">MFFC18_09980</name>
</gene>
<dbReference type="EMBL" id="CP042912">
    <property type="protein sequence ID" value="QEG21144.1"/>
    <property type="molecule type" value="Genomic_DNA"/>
</dbReference>
<dbReference type="AlphaFoldDB" id="A0A5B9P4F8"/>
<reference evidence="1 2" key="1">
    <citation type="submission" date="2019-08" db="EMBL/GenBank/DDBJ databases">
        <title>Deep-cultivation of Planctomycetes and their phenomic and genomic characterization uncovers novel biology.</title>
        <authorList>
            <person name="Wiegand S."/>
            <person name="Jogler M."/>
            <person name="Boedeker C."/>
            <person name="Pinto D."/>
            <person name="Vollmers J."/>
            <person name="Rivas-Marin E."/>
            <person name="Kohn T."/>
            <person name="Peeters S.H."/>
            <person name="Heuer A."/>
            <person name="Rast P."/>
            <person name="Oberbeckmann S."/>
            <person name="Bunk B."/>
            <person name="Jeske O."/>
            <person name="Meyerdierks A."/>
            <person name="Storesund J.E."/>
            <person name="Kallscheuer N."/>
            <person name="Luecker S."/>
            <person name="Lage O.M."/>
            <person name="Pohl T."/>
            <person name="Merkel B.J."/>
            <person name="Hornburger P."/>
            <person name="Mueller R.-W."/>
            <person name="Bruemmer F."/>
            <person name="Labrenz M."/>
            <person name="Spormann A.M."/>
            <person name="Op den Camp H."/>
            <person name="Overmann J."/>
            <person name="Amann R."/>
            <person name="Jetten M.S.M."/>
            <person name="Mascher T."/>
            <person name="Medema M.H."/>
            <person name="Devos D.P."/>
            <person name="Kaster A.-K."/>
            <person name="Ovreas L."/>
            <person name="Rohde M."/>
            <person name="Galperin M.Y."/>
            <person name="Jogler C."/>
        </authorList>
    </citation>
    <scope>NUCLEOTIDE SEQUENCE [LARGE SCALE GENOMIC DNA]</scope>
    <source>
        <strain evidence="1 2">FC18</strain>
    </source>
</reference>
<proteinExistence type="predicted"/>
<evidence type="ECO:0000313" key="2">
    <source>
        <dbReference type="Proteomes" id="UP000322214"/>
    </source>
</evidence>